<dbReference type="Proteomes" id="UP000314294">
    <property type="component" value="Unassembled WGS sequence"/>
</dbReference>
<protein>
    <submittedName>
        <fullName evidence="2">Uncharacterized protein</fullName>
    </submittedName>
</protein>
<organism evidence="2 3">
    <name type="scientific">Liparis tanakae</name>
    <name type="common">Tanaka's snailfish</name>
    <dbReference type="NCBI Taxonomy" id="230148"/>
    <lineage>
        <taxon>Eukaryota</taxon>
        <taxon>Metazoa</taxon>
        <taxon>Chordata</taxon>
        <taxon>Craniata</taxon>
        <taxon>Vertebrata</taxon>
        <taxon>Euteleostomi</taxon>
        <taxon>Actinopterygii</taxon>
        <taxon>Neopterygii</taxon>
        <taxon>Teleostei</taxon>
        <taxon>Neoteleostei</taxon>
        <taxon>Acanthomorphata</taxon>
        <taxon>Eupercaria</taxon>
        <taxon>Perciformes</taxon>
        <taxon>Cottioidei</taxon>
        <taxon>Cottales</taxon>
        <taxon>Liparidae</taxon>
        <taxon>Liparis</taxon>
    </lineage>
</organism>
<evidence type="ECO:0000256" key="1">
    <source>
        <dbReference type="SAM" id="MobiDB-lite"/>
    </source>
</evidence>
<feature type="region of interest" description="Disordered" evidence="1">
    <location>
        <begin position="21"/>
        <end position="53"/>
    </location>
</feature>
<feature type="compositionally biased region" description="Basic and acidic residues" evidence="1">
    <location>
        <begin position="34"/>
        <end position="45"/>
    </location>
</feature>
<evidence type="ECO:0000313" key="3">
    <source>
        <dbReference type="Proteomes" id="UP000314294"/>
    </source>
</evidence>
<keyword evidence="3" id="KW-1185">Reference proteome</keyword>
<evidence type="ECO:0000313" key="2">
    <source>
        <dbReference type="EMBL" id="TNN65889.1"/>
    </source>
</evidence>
<dbReference type="AlphaFoldDB" id="A0A4Z2HJ06"/>
<name>A0A4Z2HJ06_9TELE</name>
<accession>A0A4Z2HJ06</accession>
<sequence length="86" mass="9283">MELPTARRHQTSTKAEQIAAIASEEQGTPMKTFLHTDRQTDRQTDRAPLASGGTDKLLDFALSAVGVAKRPEIKIAGLRDEHSGVG</sequence>
<gene>
    <name evidence="2" type="ORF">EYF80_023889</name>
</gene>
<comment type="caution">
    <text evidence="2">The sequence shown here is derived from an EMBL/GenBank/DDBJ whole genome shotgun (WGS) entry which is preliminary data.</text>
</comment>
<proteinExistence type="predicted"/>
<dbReference type="EMBL" id="SRLO01000228">
    <property type="protein sequence ID" value="TNN65889.1"/>
    <property type="molecule type" value="Genomic_DNA"/>
</dbReference>
<reference evidence="2 3" key="1">
    <citation type="submission" date="2019-03" db="EMBL/GenBank/DDBJ databases">
        <title>First draft genome of Liparis tanakae, snailfish: a comprehensive survey of snailfish specific genes.</title>
        <authorList>
            <person name="Kim W."/>
            <person name="Song I."/>
            <person name="Jeong J.-H."/>
            <person name="Kim D."/>
            <person name="Kim S."/>
            <person name="Ryu S."/>
            <person name="Song J.Y."/>
            <person name="Lee S.K."/>
        </authorList>
    </citation>
    <scope>NUCLEOTIDE SEQUENCE [LARGE SCALE GENOMIC DNA]</scope>
    <source>
        <tissue evidence="2">Muscle</tissue>
    </source>
</reference>